<dbReference type="GO" id="GO:0000155">
    <property type="term" value="F:phosphorelay sensor kinase activity"/>
    <property type="evidence" value="ECO:0007669"/>
    <property type="project" value="InterPro"/>
</dbReference>
<feature type="modified residue" description="4-aspartylphosphate" evidence="4">
    <location>
        <position position="63"/>
    </location>
</feature>
<comment type="catalytic activity">
    <reaction evidence="1">
        <text>ATP + protein L-histidine = ADP + protein N-phospho-L-histidine.</text>
        <dbReference type="EC" id="2.7.13.3"/>
    </reaction>
</comment>
<evidence type="ECO:0000313" key="9">
    <source>
        <dbReference type="Proteomes" id="UP000649604"/>
    </source>
</evidence>
<dbReference type="InterPro" id="IPR005467">
    <property type="entry name" value="His_kinase_dom"/>
</dbReference>
<dbReference type="SUPFAM" id="SSF47384">
    <property type="entry name" value="Homodimeric domain of signal transducing histidine kinase"/>
    <property type="match status" value="1"/>
</dbReference>
<dbReference type="InterPro" id="IPR003594">
    <property type="entry name" value="HATPase_dom"/>
</dbReference>
<dbReference type="Gene3D" id="3.30.565.10">
    <property type="entry name" value="Histidine kinase-like ATPase, C-terminal domain"/>
    <property type="match status" value="1"/>
</dbReference>
<dbReference type="InterPro" id="IPR036890">
    <property type="entry name" value="HATPase_C_sf"/>
</dbReference>
<evidence type="ECO:0000256" key="4">
    <source>
        <dbReference type="PROSITE-ProRule" id="PRU00169"/>
    </source>
</evidence>
<dbReference type="CDD" id="cd00082">
    <property type="entry name" value="HisKA"/>
    <property type="match status" value="1"/>
</dbReference>
<dbReference type="InterPro" id="IPR011006">
    <property type="entry name" value="CheY-like_superfamily"/>
</dbReference>
<dbReference type="InterPro" id="IPR003661">
    <property type="entry name" value="HisK_dim/P_dom"/>
</dbReference>
<dbReference type="PROSITE" id="PS50109">
    <property type="entry name" value="HIS_KIN"/>
    <property type="match status" value="1"/>
</dbReference>
<gene>
    <name evidence="8" type="ORF">GF339_15595</name>
</gene>
<dbReference type="CDD" id="cd19920">
    <property type="entry name" value="REC_PA4781-like"/>
    <property type="match status" value="1"/>
</dbReference>
<keyword evidence="3 4" id="KW-0597">Phosphoprotein</keyword>
<comment type="caution">
    <text evidence="8">The sequence shown here is derived from an EMBL/GenBank/DDBJ whole genome shotgun (WGS) entry which is preliminary data.</text>
</comment>
<dbReference type="EC" id="2.7.13.3" evidence="2"/>
<dbReference type="EMBL" id="WJJP01000510">
    <property type="protein sequence ID" value="MBD3326008.1"/>
    <property type="molecule type" value="Genomic_DNA"/>
</dbReference>
<reference evidence="8" key="1">
    <citation type="submission" date="2019-11" db="EMBL/GenBank/DDBJ databases">
        <title>Microbial mats filling the niche in hypersaline microbial mats.</title>
        <authorList>
            <person name="Wong H.L."/>
            <person name="Macleod F.I."/>
            <person name="White R.A. III"/>
            <person name="Burns B.P."/>
        </authorList>
    </citation>
    <scope>NUCLEOTIDE SEQUENCE</scope>
    <source>
        <strain evidence="8">Rbin_158</strain>
    </source>
</reference>
<dbReference type="SMART" id="SM00448">
    <property type="entry name" value="REC"/>
    <property type="match status" value="1"/>
</dbReference>
<dbReference type="InterPro" id="IPR001789">
    <property type="entry name" value="Sig_transdc_resp-reg_receiver"/>
</dbReference>
<name>A0A9D5Q732_9BACT</name>
<keyword evidence="5" id="KW-0175">Coiled coil</keyword>
<dbReference type="InterPro" id="IPR004358">
    <property type="entry name" value="Sig_transdc_His_kin-like_C"/>
</dbReference>
<dbReference type="Gene3D" id="3.40.50.2300">
    <property type="match status" value="1"/>
</dbReference>
<evidence type="ECO:0000259" key="7">
    <source>
        <dbReference type="PROSITE" id="PS50110"/>
    </source>
</evidence>
<dbReference type="Pfam" id="PF00072">
    <property type="entry name" value="Response_reg"/>
    <property type="match status" value="1"/>
</dbReference>
<organism evidence="8 9">
    <name type="scientific">candidate division KSB3 bacterium</name>
    <dbReference type="NCBI Taxonomy" id="2044937"/>
    <lineage>
        <taxon>Bacteria</taxon>
        <taxon>candidate division KSB3</taxon>
    </lineage>
</organism>
<dbReference type="PANTHER" id="PTHR43547:SF2">
    <property type="entry name" value="HYBRID SIGNAL TRANSDUCTION HISTIDINE KINASE C"/>
    <property type="match status" value="1"/>
</dbReference>
<evidence type="ECO:0000256" key="1">
    <source>
        <dbReference type="ARBA" id="ARBA00000085"/>
    </source>
</evidence>
<evidence type="ECO:0000256" key="3">
    <source>
        <dbReference type="ARBA" id="ARBA00022553"/>
    </source>
</evidence>
<accession>A0A9D5Q732</accession>
<sequence length="495" mass="55717">MSNDATVIAHGNPHILVVDDNHANLHLMADILGRYDYVVRPVPSGELAISSAQEYPPDLILLDIMMPGLSGYDVCERLKADERTRDIPVIFISVNDDLEGKIRAFSSGAVDYITKPFQTEEVVARVKTHLTLRALQQSLEQKNTDLKQEIAERQQIEADLQDTLTTLQKTQRQLIESEKMAMLGQLVAGITHELNTPLAAIRSSTDSLTTTLKQSFDHLAELFELLPSERQQDFFALLHHSQKESFISYARKKRKFRRTLRTTLHQHQIPDADDVAHVLLELGIYEDIAPVLPLLRLPNSLQILTIARQLRSVRENAHTLAVAVDQAFKVVKSMKMYARYDHSDTLVQADITKGLDAVLILHHNKLKQGIDVHRHYEDVPLLPCYPDELNQVWMNLIQNALHAMNNRGELTIVIRRQDGHVVVSITDTGPGIPDDIKAKIFTPFFTTKPSGKGTGLGLDIVNKIIEKHRGRIDVDSSPGKTTFSVWLPLTQEHTG</sequence>
<dbReference type="Pfam" id="PF02518">
    <property type="entry name" value="HATPase_c"/>
    <property type="match status" value="1"/>
</dbReference>
<dbReference type="SUPFAM" id="SSF55874">
    <property type="entry name" value="ATPase domain of HSP90 chaperone/DNA topoisomerase II/histidine kinase"/>
    <property type="match status" value="1"/>
</dbReference>
<evidence type="ECO:0000256" key="5">
    <source>
        <dbReference type="SAM" id="Coils"/>
    </source>
</evidence>
<dbReference type="Pfam" id="PF00512">
    <property type="entry name" value="HisKA"/>
    <property type="match status" value="1"/>
</dbReference>
<feature type="domain" description="Histidine kinase" evidence="6">
    <location>
        <begin position="386"/>
        <end position="491"/>
    </location>
</feature>
<evidence type="ECO:0000259" key="6">
    <source>
        <dbReference type="PROSITE" id="PS50109"/>
    </source>
</evidence>
<dbReference type="SMART" id="SM00387">
    <property type="entry name" value="HATPase_c"/>
    <property type="match status" value="1"/>
</dbReference>
<dbReference type="PROSITE" id="PS50110">
    <property type="entry name" value="RESPONSE_REGULATORY"/>
    <property type="match status" value="1"/>
</dbReference>
<proteinExistence type="predicted"/>
<dbReference type="Gene3D" id="1.10.287.130">
    <property type="match status" value="1"/>
</dbReference>
<dbReference type="InterPro" id="IPR036097">
    <property type="entry name" value="HisK_dim/P_sf"/>
</dbReference>
<dbReference type="Proteomes" id="UP000649604">
    <property type="component" value="Unassembled WGS sequence"/>
</dbReference>
<dbReference type="PANTHER" id="PTHR43547">
    <property type="entry name" value="TWO-COMPONENT HISTIDINE KINASE"/>
    <property type="match status" value="1"/>
</dbReference>
<protein>
    <recommendedName>
        <fullName evidence="2">histidine kinase</fullName>
        <ecNumber evidence="2">2.7.13.3</ecNumber>
    </recommendedName>
</protein>
<dbReference type="AlphaFoldDB" id="A0A9D5Q732"/>
<dbReference type="PRINTS" id="PR00344">
    <property type="entry name" value="BCTRLSENSOR"/>
</dbReference>
<evidence type="ECO:0000256" key="2">
    <source>
        <dbReference type="ARBA" id="ARBA00012438"/>
    </source>
</evidence>
<feature type="domain" description="Response regulatory" evidence="7">
    <location>
        <begin position="14"/>
        <end position="130"/>
    </location>
</feature>
<dbReference type="SUPFAM" id="SSF52172">
    <property type="entry name" value="CheY-like"/>
    <property type="match status" value="1"/>
</dbReference>
<feature type="coiled-coil region" evidence="5">
    <location>
        <begin position="132"/>
        <end position="173"/>
    </location>
</feature>
<evidence type="ECO:0000313" key="8">
    <source>
        <dbReference type="EMBL" id="MBD3326008.1"/>
    </source>
</evidence>